<reference evidence="3" key="1">
    <citation type="submission" date="2013-10" db="EMBL/GenBank/DDBJ databases">
        <title>Genomic analysis of the causative agents of coccidiosis in chickens.</title>
        <authorList>
            <person name="Reid A.J."/>
            <person name="Blake D."/>
            <person name="Billington K."/>
            <person name="Browne H."/>
            <person name="Dunn M."/>
            <person name="Hung S."/>
            <person name="Kawahara F."/>
            <person name="Miranda-Saavedra D."/>
            <person name="Mourier T."/>
            <person name="Nagra H."/>
            <person name="Otto T.D."/>
            <person name="Rawlings N."/>
            <person name="Sanchez A."/>
            <person name="Sanders M."/>
            <person name="Subramaniam C."/>
            <person name="Tay Y."/>
            <person name="Dear P."/>
            <person name="Doerig C."/>
            <person name="Gruber A."/>
            <person name="Parkinson J."/>
            <person name="Shirley M."/>
            <person name="Wan K.L."/>
            <person name="Berriman M."/>
            <person name="Tomley F."/>
            <person name="Pain A."/>
        </authorList>
    </citation>
    <scope>NUCLEOTIDE SEQUENCE [LARGE SCALE GENOMIC DNA]</scope>
    <source>
        <strain evidence="3">Houghton</strain>
    </source>
</reference>
<evidence type="ECO:0000256" key="2">
    <source>
        <dbReference type="SAM" id="Phobius"/>
    </source>
</evidence>
<evidence type="ECO:0000313" key="4">
    <source>
        <dbReference type="Proteomes" id="UP000018050"/>
    </source>
</evidence>
<dbReference type="GeneID" id="25270861"/>
<reference evidence="3" key="2">
    <citation type="submission" date="2013-10" db="EMBL/GenBank/DDBJ databases">
        <authorList>
            <person name="Aslett M."/>
        </authorList>
    </citation>
    <scope>NUCLEOTIDE SEQUENCE [LARGE SCALE GENOMIC DNA]</scope>
    <source>
        <strain evidence="3">Houghton</strain>
    </source>
</reference>
<dbReference type="VEuPathDB" id="ToxoDB:EAH_00027910"/>
<dbReference type="AlphaFoldDB" id="U6GS73"/>
<gene>
    <name evidence="3" type="ORF">EAH_00027910</name>
</gene>
<protein>
    <recommendedName>
        <fullName evidence="5">Transmembrane protein</fullName>
    </recommendedName>
</protein>
<proteinExistence type="predicted"/>
<feature type="region of interest" description="Disordered" evidence="1">
    <location>
        <begin position="119"/>
        <end position="146"/>
    </location>
</feature>
<keyword evidence="2" id="KW-1133">Transmembrane helix</keyword>
<accession>U6GS73</accession>
<organism evidence="3 4">
    <name type="scientific">Eimeria acervulina</name>
    <name type="common">Coccidian parasite</name>
    <dbReference type="NCBI Taxonomy" id="5801"/>
    <lineage>
        <taxon>Eukaryota</taxon>
        <taxon>Sar</taxon>
        <taxon>Alveolata</taxon>
        <taxon>Apicomplexa</taxon>
        <taxon>Conoidasida</taxon>
        <taxon>Coccidia</taxon>
        <taxon>Eucoccidiorida</taxon>
        <taxon>Eimeriorina</taxon>
        <taxon>Eimeriidae</taxon>
        <taxon>Eimeria</taxon>
    </lineage>
</organism>
<evidence type="ECO:0008006" key="5">
    <source>
        <dbReference type="Google" id="ProtNLM"/>
    </source>
</evidence>
<sequence length="381" mass="41308">MWDSWDLMAGFTEGAGHGLSLPPAALRRERARGVQHGGSSSSLHRKGHKGPVAVALAAFASVVAVLFLVFHCVVALSREALPIRVERALAGEREKKGDGSGDVIPKVCGLGRFQSATATHSRRRSREHLGVDSIEEGSEDAWEPSKTLRQEALGWERDTSRSPFHVIARAEESTEEEEAAQNLRQSILTYVERTLAEKDPGVQEEDWLPNPFEELQFSEEMEATQSLFTVGSHAAKPLVESATSGFTGVATGPRAESVTFGLIPMGTGPRAESATSRITTVSQLWPEEGTAGSASQGEGSTQCSKVTSGSIRPYLDSQASSQGPIRMTPGQQLPAVQSLSKKPLVFRYIVGQPGTKGAYMLQLRKLLNWQVRRRMRCYAPA</sequence>
<keyword evidence="4" id="KW-1185">Reference proteome</keyword>
<evidence type="ECO:0000313" key="3">
    <source>
        <dbReference type="EMBL" id="CDI82437.1"/>
    </source>
</evidence>
<feature type="region of interest" description="Disordered" evidence="1">
    <location>
        <begin position="288"/>
        <end position="308"/>
    </location>
</feature>
<feature type="compositionally biased region" description="Acidic residues" evidence="1">
    <location>
        <begin position="133"/>
        <end position="142"/>
    </location>
</feature>
<keyword evidence="2" id="KW-0812">Transmembrane</keyword>
<evidence type="ECO:0000256" key="1">
    <source>
        <dbReference type="SAM" id="MobiDB-lite"/>
    </source>
</evidence>
<dbReference type="EMBL" id="HG672392">
    <property type="protein sequence ID" value="CDI82437.1"/>
    <property type="molecule type" value="Genomic_DNA"/>
</dbReference>
<dbReference type="Proteomes" id="UP000018050">
    <property type="component" value="Unassembled WGS sequence"/>
</dbReference>
<name>U6GS73_EIMAC</name>
<feature type="compositionally biased region" description="Polar residues" evidence="1">
    <location>
        <begin position="292"/>
        <end position="308"/>
    </location>
</feature>
<keyword evidence="2" id="KW-0472">Membrane</keyword>
<dbReference type="RefSeq" id="XP_013248149.1">
    <property type="nucleotide sequence ID" value="XM_013392695.1"/>
</dbReference>
<feature type="transmembrane region" description="Helical" evidence="2">
    <location>
        <begin position="52"/>
        <end position="77"/>
    </location>
</feature>